<accession>A0A7J8NF81</accession>
<gene>
    <name evidence="14" type="ORF">Golob_024552</name>
</gene>
<evidence type="ECO:0000256" key="5">
    <source>
        <dbReference type="ARBA" id="ARBA00022729"/>
    </source>
</evidence>
<evidence type="ECO:0000259" key="13">
    <source>
        <dbReference type="Pfam" id="PF23598"/>
    </source>
</evidence>
<keyword evidence="7" id="KW-1133">Transmembrane helix</keyword>
<dbReference type="InterPro" id="IPR001611">
    <property type="entry name" value="Leu-rich_rpt"/>
</dbReference>
<dbReference type="AlphaFoldDB" id="A0A7J8NF81"/>
<comment type="subcellular location">
    <subcellularLocation>
        <location evidence="1">Membrane</location>
        <topology evidence="1">Single-pass type I membrane protein</topology>
    </subcellularLocation>
</comment>
<keyword evidence="4" id="KW-0812">Transmembrane</keyword>
<keyword evidence="5 11" id="KW-0732">Signal</keyword>
<feature type="domain" description="Disease resistance R13L4/SHOC-2-like LRR" evidence="13">
    <location>
        <begin position="83"/>
        <end position="294"/>
    </location>
</feature>
<evidence type="ECO:0000256" key="10">
    <source>
        <dbReference type="ARBA" id="ARBA00023180"/>
    </source>
</evidence>
<proteinExistence type="inferred from homology"/>
<dbReference type="GO" id="GO:0016020">
    <property type="term" value="C:membrane"/>
    <property type="evidence" value="ECO:0007669"/>
    <property type="project" value="UniProtKB-SubCell"/>
</dbReference>
<evidence type="ECO:0000256" key="2">
    <source>
        <dbReference type="ARBA" id="ARBA00009592"/>
    </source>
</evidence>
<evidence type="ECO:0000313" key="14">
    <source>
        <dbReference type="EMBL" id="MBA0575631.1"/>
    </source>
</evidence>
<dbReference type="InterPro" id="IPR032675">
    <property type="entry name" value="LRR_dom_sf"/>
</dbReference>
<dbReference type="InterPro" id="IPR013210">
    <property type="entry name" value="LRR_N_plant-typ"/>
</dbReference>
<dbReference type="PANTHER" id="PTHR48061:SF20">
    <property type="entry name" value="LEUCINE-RICH REPEAT RECEPTOR PROTEIN KINASE MSP1-LIKE"/>
    <property type="match status" value="1"/>
</dbReference>
<dbReference type="InterPro" id="IPR046956">
    <property type="entry name" value="RLP23-like"/>
</dbReference>
<keyword evidence="8" id="KW-0472">Membrane</keyword>
<keyword evidence="9" id="KW-0675">Receptor</keyword>
<reference evidence="14 15" key="1">
    <citation type="journal article" date="2019" name="Genome Biol. Evol.">
        <title>Insights into the evolution of the New World diploid cottons (Gossypium, subgenus Houzingenia) based on genome sequencing.</title>
        <authorList>
            <person name="Grover C.E."/>
            <person name="Arick M.A. 2nd"/>
            <person name="Thrash A."/>
            <person name="Conover J.L."/>
            <person name="Sanders W.S."/>
            <person name="Peterson D.G."/>
            <person name="Frelichowski J.E."/>
            <person name="Scheffler J.A."/>
            <person name="Scheffler B.E."/>
            <person name="Wendel J.F."/>
        </authorList>
    </citation>
    <scope>NUCLEOTIDE SEQUENCE [LARGE SCALE GENOMIC DNA]</scope>
    <source>
        <strain evidence="14">157</strain>
        <tissue evidence="14">Leaf</tissue>
    </source>
</reference>
<evidence type="ECO:0000256" key="9">
    <source>
        <dbReference type="ARBA" id="ARBA00023170"/>
    </source>
</evidence>
<dbReference type="FunFam" id="3.80.10.10:FF:000041">
    <property type="entry name" value="LRR receptor-like serine/threonine-protein kinase ERECTA"/>
    <property type="match status" value="1"/>
</dbReference>
<dbReference type="PANTHER" id="PTHR48061">
    <property type="entry name" value="LEUCINE-RICH REPEAT RECEPTOR PROTEIN KINASE EMS1-LIKE-RELATED"/>
    <property type="match status" value="1"/>
</dbReference>
<feature type="chain" id="PRO_5029903484" description="Leucine-rich repeat-containing N-terminal plant-type domain-containing protein" evidence="11">
    <location>
        <begin position="16"/>
        <end position="364"/>
    </location>
</feature>
<comment type="similarity">
    <text evidence="2">Belongs to the RLP family.</text>
</comment>
<dbReference type="InterPro" id="IPR055414">
    <property type="entry name" value="LRR_R13L4/SHOC2-like"/>
</dbReference>
<feature type="non-terminal residue" evidence="14">
    <location>
        <position position="364"/>
    </location>
</feature>
<feature type="signal peptide" evidence="11">
    <location>
        <begin position="1"/>
        <end position="15"/>
    </location>
</feature>
<dbReference type="EMBL" id="JABEZX010231715">
    <property type="protein sequence ID" value="MBA0575631.1"/>
    <property type="molecule type" value="Genomic_DNA"/>
</dbReference>
<feature type="domain" description="Leucine-rich repeat-containing N-terminal plant-type" evidence="12">
    <location>
        <begin position="30"/>
        <end position="73"/>
    </location>
</feature>
<keyword evidence="3" id="KW-0433">Leucine-rich repeat</keyword>
<evidence type="ECO:0000256" key="3">
    <source>
        <dbReference type="ARBA" id="ARBA00022614"/>
    </source>
</evidence>
<evidence type="ECO:0000256" key="8">
    <source>
        <dbReference type="ARBA" id="ARBA00023136"/>
    </source>
</evidence>
<evidence type="ECO:0000256" key="11">
    <source>
        <dbReference type="SAM" id="SignalP"/>
    </source>
</evidence>
<dbReference type="Pfam" id="PF08263">
    <property type="entry name" value="LRRNT_2"/>
    <property type="match status" value="1"/>
</dbReference>
<protein>
    <recommendedName>
        <fullName evidence="16">Leucine-rich repeat-containing N-terminal plant-type domain-containing protein</fullName>
    </recommendedName>
</protein>
<comment type="caution">
    <text evidence="14">The sequence shown here is derived from an EMBL/GenBank/DDBJ whole genome shotgun (WGS) entry which is preliminary data.</text>
</comment>
<evidence type="ECO:0000256" key="1">
    <source>
        <dbReference type="ARBA" id="ARBA00004479"/>
    </source>
</evidence>
<sequence length="364" mass="40413">MSLFSLLFLNSFVSAMLIVDVVLVSAQCQSDQSQLLLQLESSFSYNQNSSGKQVPVKWNQSTDCCSWDGVHCDGDGDGHVIRLDLNSRSISSSIDNSSSLFRLQHLQWLNLAYNKFKTAFPSAFDKLENLSYLNLSNAGFKGQIPIEISRLTRLVTLDLSVSLYLGRPLKLEKPNLEMLVQNLTRLRFLYLDGINISATGNEWCKALLPLTELQELSMSNCYLSGPIHSSLSNLRSLSVVRLDNNNLSASVPQFFTDFENLTSLRLSATGLNGRLPEQIFQVSTLQILDLSTNKLLEGSFPNFPLKASLRTLALSGTNFGGQVPESIGNLEQLTRIELASCNFSGAIPKTMKKLTQLVYLDFSF</sequence>
<organism evidence="14 15">
    <name type="scientific">Gossypium lobatum</name>
    <dbReference type="NCBI Taxonomy" id="34289"/>
    <lineage>
        <taxon>Eukaryota</taxon>
        <taxon>Viridiplantae</taxon>
        <taxon>Streptophyta</taxon>
        <taxon>Embryophyta</taxon>
        <taxon>Tracheophyta</taxon>
        <taxon>Spermatophyta</taxon>
        <taxon>Magnoliopsida</taxon>
        <taxon>eudicotyledons</taxon>
        <taxon>Gunneridae</taxon>
        <taxon>Pentapetalae</taxon>
        <taxon>rosids</taxon>
        <taxon>malvids</taxon>
        <taxon>Malvales</taxon>
        <taxon>Malvaceae</taxon>
        <taxon>Malvoideae</taxon>
        <taxon>Gossypium</taxon>
    </lineage>
</organism>
<evidence type="ECO:0000256" key="6">
    <source>
        <dbReference type="ARBA" id="ARBA00022737"/>
    </source>
</evidence>
<dbReference type="SUPFAM" id="SSF52058">
    <property type="entry name" value="L domain-like"/>
    <property type="match status" value="1"/>
</dbReference>
<dbReference type="Gene3D" id="3.80.10.10">
    <property type="entry name" value="Ribonuclease Inhibitor"/>
    <property type="match status" value="3"/>
</dbReference>
<evidence type="ECO:0008006" key="16">
    <source>
        <dbReference type="Google" id="ProtNLM"/>
    </source>
</evidence>
<evidence type="ECO:0000256" key="7">
    <source>
        <dbReference type="ARBA" id="ARBA00022989"/>
    </source>
</evidence>
<evidence type="ECO:0000259" key="12">
    <source>
        <dbReference type="Pfam" id="PF08263"/>
    </source>
</evidence>
<evidence type="ECO:0000313" key="15">
    <source>
        <dbReference type="Proteomes" id="UP000593572"/>
    </source>
</evidence>
<dbReference type="Pfam" id="PF23598">
    <property type="entry name" value="LRR_14"/>
    <property type="match status" value="1"/>
</dbReference>
<dbReference type="Pfam" id="PF00560">
    <property type="entry name" value="LRR_1"/>
    <property type="match status" value="1"/>
</dbReference>
<dbReference type="Proteomes" id="UP000593572">
    <property type="component" value="Unassembled WGS sequence"/>
</dbReference>
<keyword evidence="6" id="KW-0677">Repeat</keyword>
<name>A0A7J8NF81_9ROSI</name>
<keyword evidence="10" id="KW-0325">Glycoprotein</keyword>
<keyword evidence="15" id="KW-1185">Reference proteome</keyword>
<evidence type="ECO:0000256" key="4">
    <source>
        <dbReference type="ARBA" id="ARBA00022692"/>
    </source>
</evidence>